<accession>A0A2S9JTV2</accession>
<protein>
    <recommendedName>
        <fullName evidence="3">DUF2971 domain-containing protein</fullName>
    </recommendedName>
</protein>
<dbReference type="OrthoDB" id="762777at2"/>
<evidence type="ECO:0000313" key="2">
    <source>
        <dbReference type="Proteomes" id="UP000238642"/>
    </source>
</evidence>
<organism evidence="1 2">
    <name type="scientific">Sphingobacterium gobiense</name>
    <dbReference type="NCBI Taxonomy" id="1382456"/>
    <lineage>
        <taxon>Bacteria</taxon>
        <taxon>Pseudomonadati</taxon>
        <taxon>Bacteroidota</taxon>
        <taxon>Sphingobacteriia</taxon>
        <taxon>Sphingobacteriales</taxon>
        <taxon>Sphingobacteriaceae</taxon>
        <taxon>Sphingobacterium</taxon>
    </lineage>
</organism>
<dbReference type="EMBL" id="PVBS01000001">
    <property type="protein sequence ID" value="PRD56712.1"/>
    <property type="molecule type" value="Genomic_DNA"/>
</dbReference>
<sequence length="241" mass="27813">MYEPHESLIDVPDDTIIWKYLDLFKYLDLIANKQLFMLRCDCFADKYEGMAPSYETISRLLHPDEYPQKNKIVLGLLSAYEEQRKSSYVNCWHINNFESSIMWDAYSNKNGGLAIKTTAGHLKHSILDQRKIYLSEVIYGRDKLGIGNLMYPLIVKREEFADERECRIFISPVSTAINQPEEVLAALPKATKISIDIDVLIQEAIFHPLAEDWVCESITNVISHVNANFIPRKSTLYSRSE</sequence>
<dbReference type="RefSeq" id="WP_105723797.1">
    <property type="nucleotide sequence ID" value="NZ_PVBS01000001.1"/>
</dbReference>
<dbReference type="AlphaFoldDB" id="A0A2S9JTV2"/>
<evidence type="ECO:0008006" key="3">
    <source>
        <dbReference type="Google" id="ProtNLM"/>
    </source>
</evidence>
<proteinExistence type="predicted"/>
<dbReference type="Proteomes" id="UP000238642">
    <property type="component" value="Unassembled WGS sequence"/>
</dbReference>
<reference evidence="1 2" key="1">
    <citation type="submission" date="2018-02" db="EMBL/GenBank/DDBJ databases">
        <title>The draft genome of Sphingobacterium gobiense H7.</title>
        <authorList>
            <person name="Li L."/>
            <person name="Liu L."/>
            <person name="Zhang X."/>
            <person name="Wang T."/>
            <person name="Liang L."/>
        </authorList>
    </citation>
    <scope>NUCLEOTIDE SEQUENCE [LARGE SCALE GENOMIC DNA]</scope>
    <source>
        <strain evidence="1 2">ACCC 05757</strain>
    </source>
</reference>
<comment type="caution">
    <text evidence="1">The sequence shown here is derived from an EMBL/GenBank/DDBJ whole genome shotgun (WGS) entry which is preliminary data.</text>
</comment>
<keyword evidence="2" id="KW-1185">Reference proteome</keyword>
<evidence type="ECO:0000313" key="1">
    <source>
        <dbReference type="EMBL" id="PRD56712.1"/>
    </source>
</evidence>
<name>A0A2S9JTV2_9SPHI</name>
<gene>
    <name evidence="1" type="ORF">C5749_05630</name>
</gene>